<organism evidence="2 3">
    <name type="scientific">Sphagnum troendelagicum</name>
    <dbReference type="NCBI Taxonomy" id="128251"/>
    <lineage>
        <taxon>Eukaryota</taxon>
        <taxon>Viridiplantae</taxon>
        <taxon>Streptophyta</taxon>
        <taxon>Embryophyta</taxon>
        <taxon>Bryophyta</taxon>
        <taxon>Sphagnophytina</taxon>
        <taxon>Sphagnopsida</taxon>
        <taxon>Sphagnales</taxon>
        <taxon>Sphagnaceae</taxon>
        <taxon>Sphagnum</taxon>
    </lineage>
</organism>
<sequence>MSGPLDTQDDAADQVPASICRVHCGFCNVMLAVCRIIILKIDIDSSCVTLKSESGRVHVPSSLIALSSVTVRCGQCTALLSVNMQSVPEYPSLMVLRGTSVL</sequence>
<reference evidence="2" key="1">
    <citation type="submission" date="2024-02" db="EMBL/GenBank/DDBJ databases">
        <authorList>
            <consortium name="ELIXIR-Norway"/>
            <consortium name="Elixir Norway"/>
        </authorList>
    </citation>
    <scope>NUCLEOTIDE SEQUENCE</scope>
</reference>
<keyword evidence="3" id="KW-1185">Reference proteome</keyword>
<evidence type="ECO:0000313" key="3">
    <source>
        <dbReference type="Proteomes" id="UP001497512"/>
    </source>
</evidence>
<proteinExistence type="predicted"/>
<dbReference type="Proteomes" id="UP001497512">
    <property type="component" value="Chromosome 14"/>
</dbReference>
<name>A0ABP0TTN3_9BRYO</name>
<accession>A0ABP0TTN3</accession>
<feature type="domain" description="YABBY N-terminal" evidence="1">
    <location>
        <begin position="57"/>
        <end position="87"/>
    </location>
</feature>
<dbReference type="Pfam" id="PF24868">
    <property type="entry name" value="YABBY_N"/>
    <property type="match status" value="1"/>
</dbReference>
<gene>
    <name evidence="2" type="ORF">CSSPTR1EN2_LOCUS7520</name>
</gene>
<dbReference type="InterPro" id="IPR056776">
    <property type="entry name" value="YABBY_N"/>
</dbReference>
<dbReference type="EMBL" id="OZ019906">
    <property type="protein sequence ID" value="CAK9204706.1"/>
    <property type="molecule type" value="Genomic_DNA"/>
</dbReference>
<evidence type="ECO:0000313" key="2">
    <source>
        <dbReference type="EMBL" id="CAK9204706.1"/>
    </source>
</evidence>
<protein>
    <recommendedName>
        <fullName evidence="1">YABBY N-terminal domain-containing protein</fullName>
    </recommendedName>
</protein>
<evidence type="ECO:0000259" key="1">
    <source>
        <dbReference type="Pfam" id="PF24868"/>
    </source>
</evidence>